<dbReference type="GO" id="GO:0008168">
    <property type="term" value="F:methyltransferase activity"/>
    <property type="evidence" value="ECO:0007669"/>
    <property type="project" value="UniProtKB-KW"/>
</dbReference>
<dbReference type="HAMAP" id="MF_00735">
    <property type="entry name" value="Methyltr_PrmA"/>
    <property type="match status" value="1"/>
</dbReference>
<evidence type="ECO:0000256" key="5">
    <source>
        <dbReference type="ARBA" id="ARBA00022691"/>
    </source>
</evidence>
<dbReference type="PIRSF" id="PIRSF000401">
    <property type="entry name" value="RPL11_MTase"/>
    <property type="match status" value="1"/>
</dbReference>
<dbReference type="Gene3D" id="3.40.50.150">
    <property type="entry name" value="Vaccinia Virus protein VP39"/>
    <property type="match status" value="1"/>
</dbReference>
<feature type="binding site" evidence="6">
    <location>
        <position position="212"/>
    </location>
    <ligand>
        <name>S-adenosyl-L-methionine</name>
        <dbReference type="ChEBI" id="CHEBI:59789"/>
    </ligand>
</feature>
<dbReference type="EMBL" id="JAUKPO010000009">
    <property type="protein sequence ID" value="MDO1447969.1"/>
    <property type="molecule type" value="Genomic_DNA"/>
</dbReference>
<dbReference type="RefSeq" id="WP_302038774.1">
    <property type="nucleotide sequence ID" value="NZ_JAUKPO010000009.1"/>
</dbReference>
<dbReference type="InterPro" id="IPR029063">
    <property type="entry name" value="SAM-dependent_MTases_sf"/>
</dbReference>
<keyword evidence="7" id="KW-0687">Ribonucleoprotein</keyword>
<protein>
    <recommendedName>
        <fullName evidence="6">Ribosomal protein L11 methyltransferase</fullName>
        <shortName evidence="6">L11 Mtase</shortName>
        <ecNumber evidence="6">2.1.1.-</ecNumber>
    </recommendedName>
</protein>
<organism evidence="7 8">
    <name type="scientific">Rhodocytophaga aerolata</name>
    <dbReference type="NCBI Taxonomy" id="455078"/>
    <lineage>
        <taxon>Bacteria</taxon>
        <taxon>Pseudomonadati</taxon>
        <taxon>Bacteroidota</taxon>
        <taxon>Cytophagia</taxon>
        <taxon>Cytophagales</taxon>
        <taxon>Rhodocytophagaceae</taxon>
        <taxon>Rhodocytophaga</taxon>
    </lineage>
</organism>
<evidence type="ECO:0000256" key="3">
    <source>
        <dbReference type="ARBA" id="ARBA00022603"/>
    </source>
</evidence>
<dbReference type="GO" id="GO:0032259">
    <property type="term" value="P:methylation"/>
    <property type="evidence" value="ECO:0007669"/>
    <property type="project" value="UniProtKB-KW"/>
</dbReference>
<gene>
    <name evidence="6 7" type="primary">prmA</name>
    <name evidence="7" type="ORF">Q0590_16980</name>
</gene>
<name>A0ABT8R9D8_9BACT</name>
<accession>A0ABT8R9D8</accession>
<comment type="catalytic activity">
    <reaction evidence="6">
        <text>L-lysyl-[protein] + 3 S-adenosyl-L-methionine = N(6),N(6),N(6)-trimethyl-L-lysyl-[protein] + 3 S-adenosyl-L-homocysteine + 3 H(+)</text>
        <dbReference type="Rhea" id="RHEA:54192"/>
        <dbReference type="Rhea" id="RHEA-COMP:9752"/>
        <dbReference type="Rhea" id="RHEA-COMP:13826"/>
        <dbReference type="ChEBI" id="CHEBI:15378"/>
        <dbReference type="ChEBI" id="CHEBI:29969"/>
        <dbReference type="ChEBI" id="CHEBI:57856"/>
        <dbReference type="ChEBI" id="CHEBI:59789"/>
        <dbReference type="ChEBI" id="CHEBI:61961"/>
    </reaction>
</comment>
<keyword evidence="3 6" id="KW-0489">Methyltransferase</keyword>
<comment type="caution">
    <text evidence="7">The sequence shown here is derived from an EMBL/GenBank/DDBJ whole genome shotgun (WGS) entry which is preliminary data.</text>
</comment>
<dbReference type="PANTHER" id="PTHR43648:SF1">
    <property type="entry name" value="ELECTRON TRANSFER FLAVOPROTEIN BETA SUBUNIT LYSINE METHYLTRANSFERASE"/>
    <property type="match status" value="1"/>
</dbReference>
<dbReference type="Pfam" id="PF06325">
    <property type="entry name" value="PrmA"/>
    <property type="match status" value="1"/>
</dbReference>
<keyword evidence="5 6" id="KW-0949">S-adenosyl-L-methionine</keyword>
<dbReference type="NCBIfam" id="NF001785">
    <property type="entry name" value="PRK00517.2-2"/>
    <property type="match status" value="1"/>
</dbReference>
<reference evidence="7" key="1">
    <citation type="submission" date="2023-07" db="EMBL/GenBank/DDBJ databases">
        <title>The genome sequence of Rhodocytophaga aerolata KACC 12507.</title>
        <authorList>
            <person name="Zhang X."/>
        </authorList>
    </citation>
    <scope>NUCLEOTIDE SEQUENCE</scope>
    <source>
        <strain evidence="7">KACC 12507</strain>
    </source>
</reference>
<comment type="function">
    <text evidence="6">Methylates ribosomal protein L11.</text>
</comment>
<dbReference type="PANTHER" id="PTHR43648">
    <property type="entry name" value="ELECTRON TRANSFER FLAVOPROTEIN BETA SUBUNIT LYSINE METHYLTRANSFERASE"/>
    <property type="match status" value="1"/>
</dbReference>
<evidence type="ECO:0000256" key="2">
    <source>
        <dbReference type="ARBA" id="ARBA00022490"/>
    </source>
</evidence>
<evidence type="ECO:0000256" key="6">
    <source>
        <dbReference type="HAMAP-Rule" id="MF_00735"/>
    </source>
</evidence>
<dbReference type="InterPro" id="IPR004498">
    <property type="entry name" value="Ribosomal_PrmA_MeTrfase"/>
</dbReference>
<evidence type="ECO:0000256" key="1">
    <source>
        <dbReference type="ARBA" id="ARBA00009741"/>
    </source>
</evidence>
<dbReference type="CDD" id="cd02440">
    <property type="entry name" value="AdoMet_MTases"/>
    <property type="match status" value="1"/>
</dbReference>
<dbReference type="SUPFAM" id="SSF53335">
    <property type="entry name" value="S-adenosyl-L-methionine-dependent methyltransferases"/>
    <property type="match status" value="1"/>
</dbReference>
<feature type="binding site" evidence="6">
    <location>
        <position position="147"/>
    </location>
    <ligand>
        <name>S-adenosyl-L-methionine</name>
        <dbReference type="ChEBI" id="CHEBI:59789"/>
    </ligand>
</feature>
<comment type="similarity">
    <text evidence="1 6">Belongs to the methyltransferase superfamily. PrmA family.</text>
</comment>
<keyword evidence="7" id="KW-0689">Ribosomal protein</keyword>
<comment type="subcellular location">
    <subcellularLocation>
        <location evidence="6">Cytoplasm</location>
    </subcellularLocation>
</comment>
<keyword evidence="8" id="KW-1185">Reference proteome</keyword>
<evidence type="ECO:0000313" key="7">
    <source>
        <dbReference type="EMBL" id="MDO1447969.1"/>
    </source>
</evidence>
<evidence type="ECO:0000313" key="8">
    <source>
        <dbReference type="Proteomes" id="UP001168528"/>
    </source>
</evidence>
<dbReference type="Proteomes" id="UP001168528">
    <property type="component" value="Unassembled WGS sequence"/>
</dbReference>
<keyword evidence="2 6" id="KW-0963">Cytoplasm</keyword>
<keyword evidence="4 6" id="KW-0808">Transferase</keyword>
<dbReference type="GO" id="GO:0005840">
    <property type="term" value="C:ribosome"/>
    <property type="evidence" value="ECO:0007669"/>
    <property type="project" value="UniProtKB-KW"/>
</dbReference>
<sequence>MDFIELKVTVPPDFSDILIAELAEIGFESFLDTDYGVDGYIPAHLFDEQQVASITEKYSHLTAITYTFSIIKRRNWNEEWEKSYEPIIIGNQCLVRASFHDGLGTYPYEIIINPKMSFGTGHHETTALMLENQLAISHTGKRVLDVGCGTGILAIMACKRGAAKVDAFDIDEWAVENSRENFELNSCNTATIQQGTIREVKLAPNYDIVLANINRNVLLDEIPVYATLLPAGGKLLLSGFYEKDIADIESLASTQGFSKREQRIKQPWASLVFEK</sequence>
<feature type="binding site" evidence="6">
    <location>
        <position position="126"/>
    </location>
    <ligand>
        <name>S-adenosyl-L-methionine</name>
        <dbReference type="ChEBI" id="CHEBI:59789"/>
    </ligand>
</feature>
<dbReference type="InterPro" id="IPR050078">
    <property type="entry name" value="Ribosomal_L11_MeTrfase_PrmA"/>
</dbReference>
<proteinExistence type="inferred from homology"/>
<evidence type="ECO:0000256" key="4">
    <source>
        <dbReference type="ARBA" id="ARBA00022679"/>
    </source>
</evidence>
<feature type="binding site" evidence="6">
    <location>
        <position position="169"/>
    </location>
    <ligand>
        <name>S-adenosyl-L-methionine</name>
        <dbReference type="ChEBI" id="CHEBI:59789"/>
    </ligand>
</feature>
<dbReference type="EC" id="2.1.1.-" evidence="6"/>